<dbReference type="HOGENOM" id="CLU_2170284_0_0_1"/>
<protein>
    <submittedName>
        <fullName evidence="2">Uncharacterized protein</fullName>
    </submittedName>
</protein>
<keyword evidence="1" id="KW-0812">Transmembrane</keyword>
<sequence length="110" mass="12416">MLLSYGAGNPESTGLRTWEEEGIVDDVATFLWEGFSIFRTTPRVKWVTPPYQTWKGLMALPLPIMTACYILALSRNRAYRLFSFADRAGACPMQRPNATGNRGWEAVPEE</sequence>
<keyword evidence="1" id="KW-0472">Membrane</keyword>
<keyword evidence="1" id="KW-1133">Transmembrane helix</keyword>
<evidence type="ECO:0000313" key="2">
    <source>
        <dbReference type="EMBL" id="EKM73273.1"/>
    </source>
</evidence>
<dbReference type="EMBL" id="JH973138">
    <property type="protein sequence ID" value="EKM73273.1"/>
    <property type="molecule type" value="Genomic_DNA"/>
</dbReference>
<reference evidence="3" key="1">
    <citation type="journal article" date="2012" name="Proc. Natl. Acad. Sci. U.S.A.">
        <title>Genome sequence of the button mushroom Agaricus bisporus reveals mechanisms governing adaptation to a humic-rich ecological niche.</title>
        <authorList>
            <person name="Morin E."/>
            <person name="Kohler A."/>
            <person name="Baker A.R."/>
            <person name="Foulongne-Oriol M."/>
            <person name="Lombard V."/>
            <person name="Nagy L.G."/>
            <person name="Ohm R.A."/>
            <person name="Patyshakuliyeva A."/>
            <person name="Brun A."/>
            <person name="Aerts A.L."/>
            <person name="Bailey A.M."/>
            <person name="Billette C."/>
            <person name="Coutinho P.M."/>
            <person name="Deakin G."/>
            <person name="Doddapaneni H."/>
            <person name="Floudas D."/>
            <person name="Grimwood J."/>
            <person name="Hilden K."/>
            <person name="Kuees U."/>
            <person name="LaButti K.M."/>
            <person name="Lapidus A."/>
            <person name="Lindquist E.A."/>
            <person name="Lucas S.M."/>
            <person name="Murat C."/>
            <person name="Riley R.W."/>
            <person name="Salamov A.A."/>
            <person name="Schmutz J."/>
            <person name="Subramanian V."/>
            <person name="Woesten H.A.B."/>
            <person name="Xu J."/>
            <person name="Eastwood D.C."/>
            <person name="Foster G.D."/>
            <person name="Sonnenberg A.S."/>
            <person name="Cullen D."/>
            <person name="de Vries R.P."/>
            <person name="Lundell T."/>
            <person name="Hibbett D.S."/>
            <person name="Henrissat B."/>
            <person name="Burton K.S."/>
            <person name="Kerrigan R.W."/>
            <person name="Challen M.P."/>
            <person name="Grigoriev I.V."/>
            <person name="Martin F."/>
        </authorList>
    </citation>
    <scope>NUCLEOTIDE SEQUENCE [LARGE SCALE GENOMIC DNA]</scope>
    <source>
        <strain evidence="3">JB137-S8 / ATCC MYA-4627 / FGSC 10392</strain>
    </source>
</reference>
<evidence type="ECO:0000256" key="1">
    <source>
        <dbReference type="SAM" id="Phobius"/>
    </source>
</evidence>
<accession>K5WR96</accession>
<name>K5WR96_AGABU</name>
<dbReference type="Proteomes" id="UP000008493">
    <property type="component" value="Unassembled WGS sequence"/>
</dbReference>
<evidence type="ECO:0000313" key="3">
    <source>
        <dbReference type="Proteomes" id="UP000008493"/>
    </source>
</evidence>
<dbReference type="KEGG" id="abp:AGABI1DRAFT135184"/>
<organism evidence="2 3">
    <name type="scientific">Agaricus bisporus var. burnettii (strain JB137-S8 / ATCC MYA-4627 / FGSC 10392)</name>
    <name type="common">White button mushroom</name>
    <dbReference type="NCBI Taxonomy" id="597362"/>
    <lineage>
        <taxon>Eukaryota</taxon>
        <taxon>Fungi</taxon>
        <taxon>Dikarya</taxon>
        <taxon>Basidiomycota</taxon>
        <taxon>Agaricomycotina</taxon>
        <taxon>Agaricomycetes</taxon>
        <taxon>Agaricomycetidae</taxon>
        <taxon>Agaricales</taxon>
        <taxon>Agaricineae</taxon>
        <taxon>Agaricaceae</taxon>
        <taxon>Agaricus</taxon>
    </lineage>
</organism>
<dbReference type="GeneID" id="18828494"/>
<dbReference type="AlphaFoldDB" id="K5WR96"/>
<feature type="transmembrane region" description="Helical" evidence="1">
    <location>
        <begin position="54"/>
        <end position="73"/>
    </location>
</feature>
<gene>
    <name evidence="2" type="ORF">AGABI1DRAFT_135184</name>
</gene>
<keyword evidence="3" id="KW-1185">Reference proteome</keyword>
<proteinExistence type="predicted"/>
<dbReference type="InParanoid" id="K5WR96"/>
<dbReference type="RefSeq" id="XP_007336088.1">
    <property type="nucleotide sequence ID" value="XM_007336026.1"/>
</dbReference>